<accession>A0A846YEA2</accession>
<evidence type="ECO:0000259" key="2">
    <source>
        <dbReference type="Pfam" id="PF15649"/>
    </source>
</evidence>
<dbReference type="Proteomes" id="UP000570678">
    <property type="component" value="Unassembled WGS sequence"/>
</dbReference>
<keyword evidence="4" id="KW-1185">Reference proteome</keyword>
<dbReference type="EMBL" id="JAAXOT010000003">
    <property type="protein sequence ID" value="NKY56181.1"/>
    <property type="molecule type" value="Genomic_DNA"/>
</dbReference>
<evidence type="ECO:0000313" key="3">
    <source>
        <dbReference type="EMBL" id="NKY56181.1"/>
    </source>
</evidence>
<comment type="caution">
    <text evidence="3">The sequence shown here is derived from an EMBL/GenBank/DDBJ whole genome shotgun (WGS) entry which is preliminary data.</text>
</comment>
<feature type="domain" description="Tox-REase-7" evidence="2">
    <location>
        <begin position="85"/>
        <end position="150"/>
    </location>
</feature>
<gene>
    <name evidence="3" type="ORF">HGA15_08420</name>
</gene>
<name>A0A846YEA2_9NOCA</name>
<feature type="region of interest" description="Disordered" evidence="1">
    <location>
        <begin position="26"/>
        <end position="117"/>
    </location>
</feature>
<proteinExistence type="predicted"/>
<feature type="compositionally biased region" description="Basic and acidic residues" evidence="1">
    <location>
        <begin position="88"/>
        <end position="103"/>
    </location>
</feature>
<evidence type="ECO:0000256" key="1">
    <source>
        <dbReference type="SAM" id="MobiDB-lite"/>
    </source>
</evidence>
<dbReference type="InterPro" id="IPR028903">
    <property type="entry name" value="Tox-REase-7_dom"/>
</dbReference>
<evidence type="ECO:0000313" key="4">
    <source>
        <dbReference type="Proteomes" id="UP000570678"/>
    </source>
</evidence>
<reference evidence="3 4" key="1">
    <citation type="submission" date="2020-04" db="EMBL/GenBank/DDBJ databases">
        <title>MicrobeNet Type strains.</title>
        <authorList>
            <person name="Nicholson A.C."/>
        </authorList>
    </citation>
    <scope>NUCLEOTIDE SEQUENCE [LARGE SCALE GENOMIC DNA]</scope>
    <source>
        <strain evidence="3 4">JCM 3332</strain>
    </source>
</reference>
<organism evidence="3 4">
    <name type="scientific">Nocardia flavorosea</name>
    <dbReference type="NCBI Taxonomy" id="53429"/>
    <lineage>
        <taxon>Bacteria</taxon>
        <taxon>Bacillati</taxon>
        <taxon>Actinomycetota</taxon>
        <taxon>Actinomycetes</taxon>
        <taxon>Mycobacteriales</taxon>
        <taxon>Nocardiaceae</taxon>
        <taxon>Nocardia</taxon>
    </lineage>
</organism>
<sequence>MNCQVRGFFLPRRTLARAQCPHFAHTPAGRTRRVSPGVNRPGLAGDSGLHQVQDGSKFQPVLDKQLKHPPPRTRADQPRRNKLAGAEAEARAGIDPTKTKESIKSASGTASKRVPDDLDHTNMRLTEVKNVERQALTGQIRDDLAYCEGRSRHLGAGQRVGLQHTDRGPVHETPECWVVGVHHQMK</sequence>
<dbReference type="Pfam" id="PF15649">
    <property type="entry name" value="Tox-REase-7"/>
    <property type="match status" value="1"/>
</dbReference>
<dbReference type="AlphaFoldDB" id="A0A846YEA2"/>
<protein>
    <recommendedName>
        <fullName evidence="2">Tox-REase-7 domain-containing protein</fullName>
    </recommendedName>
</protein>